<dbReference type="Gene3D" id="1.10.3210.30">
    <property type="match status" value="1"/>
</dbReference>
<dbReference type="NCBIfam" id="TIGR01587">
    <property type="entry name" value="cas3_core"/>
    <property type="match status" value="1"/>
</dbReference>
<sequence length="830" mass="92726">MECPVRESIAHVREKDGARQTLEEHLFGTASISRKHAEKMGLGTMGELQGLLHDIGKNGSEFQAYLASAEGILDQDCDEYVDAAQQKGKIDHSTAGAQYLWNTIPHKDYVTACAAQMLALSIASHHSGLIDCLAPDGTDNFTKRMNKPDRSTHFSEALGKMPRPLAQRIQQILDGPELHREFKNHLSSVIQKEKSHEAGTNDEKMKLVLSFKIGLTLRMLFSCLIDGDRTDTANFEKEWAASERQEGNYVSWSVLAERLEQYLDSLKGSGPINEKRKKVSEECRAAAARNSGFFTLSVPTGGGKTLASLRFALHHALRYEHSPQKIDRILYVIPYTSIIDQNAQVARDILEPPHERNRVVLECHSNLPEERESWRSRLLTENWDAPVVFTTSVQFLEALFGSGTRSVRRMHQLANSILIFDEIQTLPVRTVHMFCNALNFLAEHCGTRAVLCTATQPLLHKVDGRLGSLRCSEKDEIVQCVPALFEAFRRVDVFDRTRPKGYTDEEIASLALGQQKNFTTCLVVVNTTGMARRLYGMIKGTFSETVHLSAAMCPAHRREVLKRIRNSLEKNPQLPLICVSTQVIEAGVDVDFGSVIRCLAGMDSMAQAAGRCNRHGLRKKGQVLIINPREDPIDRLVDIKVGRDEAQILLQEMKNEGCGSVNLLHPDVMTRYFEHYFFKRAEDMAYPVTEHRNDTLLNMLSSNTMAAAGYRPPAGGSHQIPLKQSFASAASLFQAIDASTRGVIVPYGEGREVITELSGKIDNPAGGKALLRRAQLFAVNVYPNIFNKLIKTNAVYEINGLGVWGLREEYYSQEFGLAHEAVTRLETEVH</sequence>
<dbReference type="SMART" id="SM00487">
    <property type="entry name" value="DEXDc"/>
    <property type="match status" value="1"/>
</dbReference>
<keyword evidence="7" id="KW-0347">Helicase</keyword>
<evidence type="ECO:0000256" key="9">
    <source>
        <dbReference type="ARBA" id="ARBA00023118"/>
    </source>
</evidence>
<dbReference type="GO" id="GO:0004386">
    <property type="term" value="F:helicase activity"/>
    <property type="evidence" value="ECO:0007669"/>
    <property type="project" value="UniProtKB-KW"/>
</dbReference>
<evidence type="ECO:0000259" key="10">
    <source>
        <dbReference type="PROSITE" id="PS51192"/>
    </source>
</evidence>
<dbReference type="InterPro" id="IPR006474">
    <property type="entry name" value="Helicase_Cas3_CRISPR-ass_core"/>
</dbReference>
<dbReference type="EMBL" id="SORI01000003">
    <property type="protein sequence ID" value="TDY62976.1"/>
    <property type="molecule type" value="Genomic_DNA"/>
</dbReference>
<dbReference type="GO" id="GO:0004518">
    <property type="term" value="F:nuclease activity"/>
    <property type="evidence" value="ECO:0007669"/>
    <property type="project" value="UniProtKB-KW"/>
</dbReference>
<gene>
    <name evidence="12" type="ORF">C8D99_103196</name>
</gene>
<comment type="similarity">
    <text evidence="2">In the central section; belongs to the CRISPR-associated helicase Cas3 family.</text>
</comment>
<comment type="caution">
    <text evidence="12">The sequence shown here is derived from an EMBL/GenBank/DDBJ whole genome shotgun (WGS) entry which is preliminary data.</text>
</comment>
<dbReference type="InterPro" id="IPR038257">
    <property type="entry name" value="CRISPR-assoc_Cas3_HD_sf"/>
</dbReference>
<feature type="domain" description="HD Cas3-type" evidence="11">
    <location>
        <begin position="15"/>
        <end position="230"/>
    </location>
</feature>
<dbReference type="NCBIfam" id="TIGR01596">
    <property type="entry name" value="cas3_HD"/>
    <property type="match status" value="1"/>
</dbReference>
<dbReference type="Pfam" id="PF18019">
    <property type="entry name" value="Cas3_HD"/>
    <property type="match status" value="1"/>
</dbReference>
<dbReference type="Pfam" id="PF00270">
    <property type="entry name" value="DEAD"/>
    <property type="match status" value="1"/>
</dbReference>
<protein>
    <submittedName>
        <fullName evidence="12">CRISPR-associated Cas3 family helicase</fullName>
    </submittedName>
</protein>
<evidence type="ECO:0000256" key="8">
    <source>
        <dbReference type="ARBA" id="ARBA00022840"/>
    </source>
</evidence>
<dbReference type="PROSITE" id="PS51643">
    <property type="entry name" value="HD_CAS3"/>
    <property type="match status" value="1"/>
</dbReference>
<dbReference type="OrthoDB" id="9810236at2"/>
<dbReference type="PROSITE" id="PS51192">
    <property type="entry name" value="HELICASE_ATP_BIND_1"/>
    <property type="match status" value="1"/>
</dbReference>
<evidence type="ECO:0000256" key="2">
    <source>
        <dbReference type="ARBA" id="ARBA00009046"/>
    </source>
</evidence>
<keyword evidence="8" id="KW-0067">ATP-binding</keyword>
<evidence type="ECO:0000256" key="7">
    <source>
        <dbReference type="ARBA" id="ARBA00022806"/>
    </source>
</evidence>
<proteinExistence type="inferred from homology"/>
<keyword evidence="13" id="KW-1185">Reference proteome</keyword>
<comment type="similarity">
    <text evidence="1">In the N-terminal section; belongs to the CRISPR-associated nuclease Cas3-HD family.</text>
</comment>
<dbReference type="RefSeq" id="WP_133956662.1">
    <property type="nucleotide sequence ID" value="NZ_SORI01000003.1"/>
</dbReference>
<accession>A0A4R8MGA6</accession>
<evidence type="ECO:0000256" key="5">
    <source>
        <dbReference type="ARBA" id="ARBA00022741"/>
    </source>
</evidence>
<keyword evidence="4" id="KW-0479">Metal-binding</keyword>
<dbReference type="SMART" id="SM00490">
    <property type="entry name" value="HELICc"/>
    <property type="match status" value="1"/>
</dbReference>
<evidence type="ECO:0000256" key="3">
    <source>
        <dbReference type="ARBA" id="ARBA00022722"/>
    </source>
</evidence>
<dbReference type="GO" id="GO:0005524">
    <property type="term" value="F:ATP binding"/>
    <property type="evidence" value="ECO:0007669"/>
    <property type="project" value="UniProtKB-KW"/>
</dbReference>
<dbReference type="GO" id="GO:0003676">
    <property type="term" value="F:nucleic acid binding"/>
    <property type="evidence" value="ECO:0007669"/>
    <property type="project" value="InterPro"/>
</dbReference>
<evidence type="ECO:0000256" key="1">
    <source>
        <dbReference type="ARBA" id="ARBA00006847"/>
    </source>
</evidence>
<dbReference type="GO" id="GO:0046872">
    <property type="term" value="F:metal ion binding"/>
    <property type="evidence" value="ECO:0007669"/>
    <property type="project" value="UniProtKB-KW"/>
</dbReference>
<evidence type="ECO:0000256" key="6">
    <source>
        <dbReference type="ARBA" id="ARBA00022801"/>
    </source>
</evidence>
<name>A0A4R8MGA6_9BACT</name>
<dbReference type="Gene3D" id="3.40.50.300">
    <property type="entry name" value="P-loop containing nucleotide triphosphate hydrolases"/>
    <property type="match status" value="2"/>
</dbReference>
<dbReference type="InterPro" id="IPR006483">
    <property type="entry name" value="CRISPR-assoc_Cas3_HD"/>
</dbReference>
<organism evidence="12 13">
    <name type="scientific">Aminivibrio pyruvatiphilus</name>
    <dbReference type="NCBI Taxonomy" id="1005740"/>
    <lineage>
        <taxon>Bacteria</taxon>
        <taxon>Thermotogati</taxon>
        <taxon>Synergistota</taxon>
        <taxon>Synergistia</taxon>
        <taxon>Synergistales</taxon>
        <taxon>Aminobacteriaceae</taxon>
        <taxon>Aminivibrio</taxon>
    </lineage>
</organism>
<dbReference type="Proteomes" id="UP000295066">
    <property type="component" value="Unassembled WGS sequence"/>
</dbReference>
<evidence type="ECO:0000313" key="13">
    <source>
        <dbReference type="Proteomes" id="UP000295066"/>
    </source>
</evidence>
<dbReference type="AlphaFoldDB" id="A0A4R8MGA6"/>
<evidence type="ECO:0000259" key="11">
    <source>
        <dbReference type="PROSITE" id="PS51643"/>
    </source>
</evidence>
<dbReference type="InterPro" id="IPR014001">
    <property type="entry name" value="Helicase_ATP-bd"/>
</dbReference>
<dbReference type="Pfam" id="PF22590">
    <property type="entry name" value="Cas3-like_C_2"/>
    <property type="match status" value="1"/>
</dbReference>
<keyword evidence="3" id="KW-0540">Nuclease</keyword>
<dbReference type="GO" id="GO:0016787">
    <property type="term" value="F:hydrolase activity"/>
    <property type="evidence" value="ECO:0007669"/>
    <property type="project" value="UniProtKB-KW"/>
</dbReference>
<dbReference type="InterPro" id="IPR011545">
    <property type="entry name" value="DEAD/DEAH_box_helicase_dom"/>
</dbReference>
<dbReference type="InterPro" id="IPR027417">
    <property type="entry name" value="P-loop_NTPase"/>
</dbReference>
<dbReference type="InterPro" id="IPR054712">
    <property type="entry name" value="Cas3-like_dom"/>
</dbReference>
<dbReference type="GO" id="GO:0051607">
    <property type="term" value="P:defense response to virus"/>
    <property type="evidence" value="ECO:0007669"/>
    <property type="project" value="UniProtKB-KW"/>
</dbReference>
<evidence type="ECO:0000313" key="12">
    <source>
        <dbReference type="EMBL" id="TDY62976.1"/>
    </source>
</evidence>
<keyword evidence="5" id="KW-0547">Nucleotide-binding</keyword>
<dbReference type="CDD" id="cd09641">
    <property type="entry name" value="Cas3''_I"/>
    <property type="match status" value="1"/>
</dbReference>
<evidence type="ECO:0000256" key="4">
    <source>
        <dbReference type="ARBA" id="ARBA00022723"/>
    </source>
</evidence>
<keyword evidence="9" id="KW-0051">Antiviral defense</keyword>
<dbReference type="InterPro" id="IPR001650">
    <property type="entry name" value="Helicase_C-like"/>
</dbReference>
<dbReference type="CDD" id="cd17930">
    <property type="entry name" value="DEXHc_cas3"/>
    <property type="match status" value="1"/>
</dbReference>
<reference evidence="12 13" key="1">
    <citation type="submission" date="2019-03" db="EMBL/GenBank/DDBJ databases">
        <title>Genomic Encyclopedia of Type Strains, Phase IV (KMG-IV): sequencing the most valuable type-strain genomes for metagenomic binning, comparative biology and taxonomic classification.</title>
        <authorList>
            <person name="Goeker M."/>
        </authorList>
    </citation>
    <scope>NUCLEOTIDE SEQUENCE [LARGE SCALE GENOMIC DNA]</scope>
    <source>
        <strain evidence="12 13">DSM 25964</strain>
    </source>
</reference>
<feature type="domain" description="Helicase ATP-binding" evidence="10">
    <location>
        <begin position="285"/>
        <end position="474"/>
    </location>
</feature>
<keyword evidence="6" id="KW-0378">Hydrolase</keyword>
<dbReference type="SUPFAM" id="SSF52540">
    <property type="entry name" value="P-loop containing nucleoside triphosphate hydrolases"/>
    <property type="match status" value="1"/>
</dbReference>